<sequence>MRGEDVQLGIQFPTNVTCLLRPQACSSRNSKIPERLADLRFTEDYLADSSELEATYERRAQMGGRNALNAKFAVFHGLCFTVCTAYTSSSCSYRSLASSTRLCSAYENEVSSRLPPSFKPFRSSPPETFGLILARQLLATRRNIYARPTRLTVTHASDNMSAGSRSQDIRLVPDSYHNWCWILHLRQDLARYQCSAYH</sequence>
<dbReference type="Proteomes" id="UP001175211">
    <property type="component" value="Unassembled WGS sequence"/>
</dbReference>
<proteinExistence type="predicted"/>
<gene>
    <name evidence="1" type="ORF">EV420DRAFT_1203766</name>
</gene>
<evidence type="ECO:0000313" key="2">
    <source>
        <dbReference type="Proteomes" id="UP001175211"/>
    </source>
</evidence>
<accession>A0AA39MLA4</accession>
<organism evidence="1 2">
    <name type="scientific">Armillaria tabescens</name>
    <name type="common">Ringless honey mushroom</name>
    <name type="synonym">Agaricus tabescens</name>
    <dbReference type="NCBI Taxonomy" id="1929756"/>
    <lineage>
        <taxon>Eukaryota</taxon>
        <taxon>Fungi</taxon>
        <taxon>Dikarya</taxon>
        <taxon>Basidiomycota</taxon>
        <taxon>Agaricomycotina</taxon>
        <taxon>Agaricomycetes</taxon>
        <taxon>Agaricomycetidae</taxon>
        <taxon>Agaricales</taxon>
        <taxon>Marasmiineae</taxon>
        <taxon>Physalacriaceae</taxon>
        <taxon>Desarmillaria</taxon>
    </lineage>
</organism>
<reference evidence="1" key="1">
    <citation type="submission" date="2023-06" db="EMBL/GenBank/DDBJ databases">
        <authorList>
            <consortium name="Lawrence Berkeley National Laboratory"/>
            <person name="Ahrendt S."/>
            <person name="Sahu N."/>
            <person name="Indic B."/>
            <person name="Wong-Bajracharya J."/>
            <person name="Merenyi Z."/>
            <person name="Ke H.-M."/>
            <person name="Monk M."/>
            <person name="Kocsube S."/>
            <person name="Drula E."/>
            <person name="Lipzen A."/>
            <person name="Balint B."/>
            <person name="Henrissat B."/>
            <person name="Andreopoulos B."/>
            <person name="Martin F.M."/>
            <person name="Harder C.B."/>
            <person name="Rigling D."/>
            <person name="Ford K.L."/>
            <person name="Foster G.D."/>
            <person name="Pangilinan J."/>
            <person name="Papanicolaou A."/>
            <person name="Barry K."/>
            <person name="LaButti K."/>
            <person name="Viragh M."/>
            <person name="Koriabine M."/>
            <person name="Yan M."/>
            <person name="Riley R."/>
            <person name="Champramary S."/>
            <person name="Plett K.L."/>
            <person name="Tsai I.J."/>
            <person name="Slot J."/>
            <person name="Sipos G."/>
            <person name="Plett J."/>
            <person name="Nagy L.G."/>
            <person name="Grigoriev I.V."/>
        </authorList>
    </citation>
    <scope>NUCLEOTIDE SEQUENCE</scope>
    <source>
        <strain evidence="1">CCBAS 213</strain>
    </source>
</reference>
<dbReference type="EMBL" id="JAUEPS010000091">
    <property type="protein sequence ID" value="KAK0439036.1"/>
    <property type="molecule type" value="Genomic_DNA"/>
</dbReference>
<evidence type="ECO:0000313" key="1">
    <source>
        <dbReference type="EMBL" id="KAK0439036.1"/>
    </source>
</evidence>
<protein>
    <submittedName>
        <fullName evidence="1">Uncharacterized protein</fullName>
    </submittedName>
</protein>
<comment type="caution">
    <text evidence="1">The sequence shown here is derived from an EMBL/GenBank/DDBJ whole genome shotgun (WGS) entry which is preliminary data.</text>
</comment>
<keyword evidence="2" id="KW-1185">Reference proteome</keyword>
<dbReference type="RefSeq" id="XP_060323106.1">
    <property type="nucleotide sequence ID" value="XM_060466348.1"/>
</dbReference>
<name>A0AA39MLA4_ARMTA</name>
<dbReference type="GeneID" id="85349896"/>
<dbReference type="AlphaFoldDB" id="A0AA39MLA4"/>